<proteinExistence type="predicted"/>
<dbReference type="RefSeq" id="WP_213519123.1">
    <property type="nucleotide sequence ID" value="NZ_BOSE01000009.1"/>
</dbReference>
<dbReference type="Proteomes" id="UP000683139">
    <property type="component" value="Unassembled WGS sequence"/>
</dbReference>
<evidence type="ECO:0000313" key="1">
    <source>
        <dbReference type="EMBL" id="GIP18550.1"/>
    </source>
</evidence>
<dbReference type="EMBL" id="BOSE01000009">
    <property type="protein sequence ID" value="GIP18550.1"/>
    <property type="molecule type" value="Genomic_DNA"/>
</dbReference>
<evidence type="ECO:0000313" key="2">
    <source>
        <dbReference type="Proteomes" id="UP000683139"/>
    </source>
</evidence>
<comment type="caution">
    <text evidence="1">The sequence shown here is derived from an EMBL/GenBank/DDBJ whole genome shotgun (WGS) entry which is preliminary data.</text>
</comment>
<name>A0A919YSC0_9BACL</name>
<dbReference type="SUPFAM" id="SSF48371">
    <property type="entry name" value="ARM repeat"/>
    <property type="match status" value="1"/>
</dbReference>
<keyword evidence="2" id="KW-1185">Reference proteome</keyword>
<dbReference type="AlphaFoldDB" id="A0A919YSC0"/>
<sequence length="205" mass="23469">MQLFRFRTSAELLDEFLQENYISIDLPWLKEDVEYIAWEQLCASYKQADGNAELRFFLYEMQDEDLLIATDGERAYLGDLGDYYFVEPMLDEQTANHKLPPRLHRRGVTWLKPLELDAIMAVKPLEPLMAAQQSIAKFTASVSLESFEKMLNEPTVDSSDAVAETIVVDAETIKEAIEILKQALRSNDADRRERAAIALLAYAKK</sequence>
<protein>
    <submittedName>
        <fullName evidence="1">Uncharacterized protein</fullName>
    </submittedName>
</protein>
<gene>
    <name evidence="1" type="ORF">J40TS1_41920</name>
</gene>
<reference evidence="1" key="1">
    <citation type="submission" date="2021-03" db="EMBL/GenBank/DDBJ databases">
        <title>Antimicrobial resistance genes in bacteria isolated from Japanese honey, and their potential for conferring macrolide and lincosamide resistance in the American foulbrood pathogen Paenibacillus larvae.</title>
        <authorList>
            <person name="Okamoto M."/>
            <person name="Kumagai M."/>
            <person name="Kanamori H."/>
            <person name="Takamatsu D."/>
        </authorList>
    </citation>
    <scope>NUCLEOTIDE SEQUENCE</scope>
    <source>
        <strain evidence="1">J40TS1</strain>
    </source>
</reference>
<dbReference type="InterPro" id="IPR016024">
    <property type="entry name" value="ARM-type_fold"/>
</dbReference>
<accession>A0A919YSC0</accession>
<organism evidence="1 2">
    <name type="scientific">Paenibacillus montaniterrae</name>
    <dbReference type="NCBI Taxonomy" id="429341"/>
    <lineage>
        <taxon>Bacteria</taxon>
        <taxon>Bacillati</taxon>
        <taxon>Bacillota</taxon>
        <taxon>Bacilli</taxon>
        <taxon>Bacillales</taxon>
        <taxon>Paenibacillaceae</taxon>
        <taxon>Paenibacillus</taxon>
    </lineage>
</organism>